<organism evidence="1 2">
    <name type="scientific">Haliscomenobacter hydrossis (strain ATCC 27775 / DSM 1100 / LMG 10767 / O)</name>
    <dbReference type="NCBI Taxonomy" id="760192"/>
    <lineage>
        <taxon>Bacteria</taxon>
        <taxon>Pseudomonadati</taxon>
        <taxon>Bacteroidota</taxon>
        <taxon>Saprospiria</taxon>
        <taxon>Saprospirales</taxon>
        <taxon>Haliscomenobacteraceae</taxon>
        <taxon>Haliscomenobacter</taxon>
    </lineage>
</organism>
<dbReference type="AlphaFoldDB" id="F4KUQ4"/>
<proteinExistence type="predicted"/>
<evidence type="ECO:0008006" key="3">
    <source>
        <dbReference type="Google" id="ProtNLM"/>
    </source>
</evidence>
<dbReference type="InterPro" id="IPR011047">
    <property type="entry name" value="Quinoprotein_ADH-like_sf"/>
</dbReference>
<gene>
    <name evidence="1" type="ordered locus">Halhy_5634</name>
</gene>
<reference evidence="1 2" key="1">
    <citation type="journal article" date="2011" name="Stand. Genomic Sci.">
        <title>Complete genome sequence of Haliscomenobacter hydrossis type strain (O).</title>
        <authorList>
            <consortium name="US DOE Joint Genome Institute (JGI-PGF)"/>
            <person name="Daligault H."/>
            <person name="Lapidus A."/>
            <person name="Zeytun A."/>
            <person name="Nolan M."/>
            <person name="Lucas S."/>
            <person name="Del Rio T.G."/>
            <person name="Tice H."/>
            <person name="Cheng J.F."/>
            <person name="Tapia R."/>
            <person name="Han C."/>
            <person name="Goodwin L."/>
            <person name="Pitluck S."/>
            <person name="Liolios K."/>
            <person name="Pagani I."/>
            <person name="Ivanova N."/>
            <person name="Huntemann M."/>
            <person name="Mavromatis K."/>
            <person name="Mikhailova N."/>
            <person name="Pati A."/>
            <person name="Chen A."/>
            <person name="Palaniappan K."/>
            <person name="Land M."/>
            <person name="Hauser L."/>
            <person name="Brambilla E.M."/>
            <person name="Rohde M."/>
            <person name="Verbarg S."/>
            <person name="Goker M."/>
            <person name="Bristow J."/>
            <person name="Eisen J.A."/>
            <person name="Markowitz V."/>
            <person name="Hugenholtz P."/>
            <person name="Kyrpides N.C."/>
            <person name="Klenk H.P."/>
            <person name="Woyke T."/>
        </authorList>
    </citation>
    <scope>NUCLEOTIDE SEQUENCE [LARGE SCALE GENOMIC DNA]</scope>
    <source>
        <strain evidence="2">ATCC 27775 / DSM 1100 / LMG 10767 / O</strain>
    </source>
</reference>
<keyword evidence="2" id="KW-1185">Reference proteome</keyword>
<dbReference type="STRING" id="760192.Halhy_5634"/>
<dbReference type="InterPro" id="IPR015943">
    <property type="entry name" value="WD40/YVTN_repeat-like_dom_sf"/>
</dbReference>
<dbReference type="SUPFAM" id="SSF50998">
    <property type="entry name" value="Quinoprotein alcohol dehydrogenase-like"/>
    <property type="match status" value="1"/>
</dbReference>
<dbReference type="PROSITE" id="PS51257">
    <property type="entry name" value="PROKAR_LIPOPROTEIN"/>
    <property type="match status" value="1"/>
</dbReference>
<evidence type="ECO:0000313" key="1">
    <source>
        <dbReference type="EMBL" id="AEE53457.1"/>
    </source>
</evidence>
<dbReference type="eggNOG" id="COG5276">
    <property type="taxonomic scope" value="Bacteria"/>
</dbReference>
<name>F4KUQ4_HALH1</name>
<reference key="2">
    <citation type="submission" date="2011-04" db="EMBL/GenBank/DDBJ databases">
        <title>Complete sequence of chromosome of Haliscomenobacter hydrossis DSM 1100.</title>
        <authorList>
            <consortium name="US DOE Joint Genome Institute (JGI-PGF)"/>
            <person name="Lucas S."/>
            <person name="Han J."/>
            <person name="Lapidus A."/>
            <person name="Bruce D."/>
            <person name="Goodwin L."/>
            <person name="Pitluck S."/>
            <person name="Peters L."/>
            <person name="Kyrpides N."/>
            <person name="Mavromatis K."/>
            <person name="Ivanova N."/>
            <person name="Ovchinnikova G."/>
            <person name="Pagani I."/>
            <person name="Daligault H."/>
            <person name="Detter J.C."/>
            <person name="Han C."/>
            <person name="Land M."/>
            <person name="Hauser L."/>
            <person name="Markowitz V."/>
            <person name="Cheng J.-F."/>
            <person name="Hugenholtz P."/>
            <person name="Woyke T."/>
            <person name="Wu D."/>
            <person name="Verbarg S."/>
            <person name="Frueling A."/>
            <person name="Brambilla E."/>
            <person name="Klenk H.-P."/>
            <person name="Eisen J.A."/>
        </authorList>
    </citation>
    <scope>NUCLEOTIDE SEQUENCE</scope>
    <source>
        <strain>DSM 1100</strain>
    </source>
</reference>
<dbReference type="KEGG" id="hhy:Halhy_5634"/>
<dbReference type="Pfam" id="PF08309">
    <property type="entry name" value="LVIVD"/>
    <property type="match status" value="2"/>
</dbReference>
<dbReference type="RefSeq" id="WP_013767986.1">
    <property type="nucleotide sequence ID" value="NC_015510.1"/>
</dbReference>
<sequence>MLRKHYLTGILGLLLATALTSCLKDSCETSTTYIRLDPVRITATELRKDIKPEAARPLKDAGKIYVYEGYLIINEPEQGLHIIDNRNPKSPVPVSFVPIPGNIDMAIRNNILYADSWVDLVMFNIEDPANPKFTGRVQDAFPNFGVDPVLGITVTYKESEVTESIPSCDQGGIVFFRGQELWMQSADAAVRFSSNSGSKVGAPGGTTVGVGGSTARFTITENHLYTVDNANLRVFNLLNATEPKLANTVNIGWDIETIYPYDNKLFIGGMSGMRIYDATDPESPKFLSNFQHARACDPVVAQGNRAYVTLREGTVCEGFNNQLDVLDITDVTQPKLIKTYPLHRPIGLSITGEILMICESDQGLKVFNAKDDQAIDKNLLQHLDEFDAFDIIALEKESLAIITGKNGIYQYDYSNPKKLQRLSVLNIAK</sequence>
<dbReference type="OrthoDB" id="1521841at2"/>
<dbReference type="Proteomes" id="UP000008461">
    <property type="component" value="Chromosome"/>
</dbReference>
<dbReference type="HOGENOM" id="CLU_631355_0_0_10"/>
<dbReference type="Gene3D" id="2.130.10.10">
    <property type="entry name" value="YVTN repeat-like/Quinoprotein amine dehydrogenase"/>
    <property type="match status" value="1"/>
</dbReference>
<dbReference type="EMBL" id="CP002691">
    <property type="protein sequence ID" value="AEE53457.1"/>
    <property type="molecule type" value="Genomic_DNA"/>
</dbReference>
<dbReference type="InterPro" id="IPR013211">
    <property type="entry name" value="LVIVD"/>
</dbReference>
<evidence type="ECO:0000313" key="2">
    <source>
        <dbReference type="Proteomes" id="UP000008461"/>
    </source>
</evidence>
<protein>
    <recommendedName>
        <fullName evidence="3">LVIVD repeat-containing protein</fullName>
    </recommendedName>
</protein>
<accession>F4KUQ4</accession>